<protein>
    <submittedName>
        <fullName evidence="2">Putative peptide zinc metalloprotease protein</fullName>
    </submittedName>
</protein>
<dbReference type="GO" id="GO:0031293">
    <property type="term" value="P:membrane protein intracellular domain proteolysis"/>
    <property type="evidence" value="ECO:0007669"/>
    <property type="project" value="TreeGrafter"/>
</dbReference>
<feature type="transmembrane region" description="Helical" evidence="1">
    <location>
        <begin position="355"/>
        <end position="380"/>
    </location>
</feature>
<dbReference type="GO" id="GO:0016020">
    <property type="term" value="C:membrane"/>
    <property type="evidence" value="ECO:0007669"/>
    <property type="project" value="InterPro"/>
</dbReference>
<keyword evidence="1" id="KW-0812">Transmembrane</keyword>
<dbReference type="AlphaFoldDB" id="A0A3N2DYA9"/>
<dbReference type="Gene3D" id="1.10.287.470">
    <property type="entry name" value="Helix hairpin bin"/>
    <property type="match status" value="1"/>
</dbReference>
<dbReference type="Gene3D" id="1.10.10.1150">
    <property type="entry name" value="Coenzyme PQQ synthesis protein D (PqqD)"/>
    <property type="match status" value="1"/>
</dbReference>
<feature type="transmembrane region" description="Helical" evidence="1">
    <location>
        <begin position="257"/>
        <end position="276"/>
    </location>
</feature>
<proteinExistence type="predicted"/>
<feature type="transmembrane region" description="Helical" evidence="1">
    <location>
        <begin position="423"/>
        <end position="443"/>
    </location>
</feature>
<feature type="transmembrane region" description="Helical" evidence="1">
    <location>
        <begin position="282"/>
        <end position="302"/>
    </location>
</feature>
<dbReference type="Gene3D" id="2.40.50.100">
    <property type="match status" value="1"/>
</dbReference>
<dbReference type="PANTHER" id="PTHR13325:SF3">
    <property type="entry name" value="MEMBRANE-BOUND TRANSCRIPTION FACTOR SITE-2 PROTEASE"/>
    <property type="match status" value="1"/>
</dbReference>
<sequence length="714" mass="80855">MIQGELGRHSLYQDPWQQASGFTPRLVAGVSIDRRCYRGDQWYVLRREGGARLLRLNEQAWNVLRLCDGSRSLSLIAEQLRAEGGALQRHELMALVSQFIAQGIVASSTTPAENPHNLPLWRRIAKNPMSVRLPLWDPSKLLTYLYSWLSPLFRRHLYWLWGLLLVIGFFLVLQNWSALTHDVIDQVLRPQNWLWLLLLYPLTKLLHELAHGVAVVHGGGVVRETGIMMMYGVPVPYVDASEATGFSSKYQRMAVDAAGIGAELTLAVISLVTWLLVEPGLISQLAYNCFWLCSLSTLLFNANPLMRFDGYYLLADAIEIPNLATRSTLYWRYLFRRYLFAEVTLRFTGDVRERVWLLCYGVLAQLYRWFLMLTICFLALKFYWLLGLFVCLWFFVQALLLPIIKLLQYLLYGEEGVHVTRSLRAGAVTLALLLLCFFLPLPYSKVFPAVVWQPEKAEIYSNAPGYISSIEVGNGAWVSKGDGLVTLSNQLLLADEKLADAELLEASARYHSRLAEEPTQASDLLDAMNLAHQRQQDVEQKVASLKISSHLTGRFYYNPLAELSSRRYVSQGEILGYVSDSTKIIIRAVVNQDDITLLPAGESRVTVRLASRPLEPSTAKLLQVFPDATRVLPSRALGAAYGGDIAVDDKLDVSGNTAMTDFFIVEVVLPDKIFNERYILPGGKAWVRIELERQTIAQRLWRSFSQLFISVMPR</sequence>
<reference evidence="2 3" key="1">
    <citation type="submission" date="2018-11" db="EMBL/GenBank/DDBJ databases">
        <title>Genomic Encyclopedia of Type Strains, Phase IV (KMG-IV): sequencing the most valuable type-strain genomes for metagenomic binning, comparative biology and taxonomic classification.</title>
        <authorList>
            <person name="Goeker M."/>
        </authorList>
    </citation>
    <scope>NUCLEOTIDE SEQUENCE [LARGE SCALE GENOMIC DNA]</scope>
    <source>
        <strain evidence="2 3">DSM 100316</strain>
    </source>
</reference>
<keyword evidence="2" id="KW-0482">Metalloprotease</keyword>
<evidence type="ECO:0000313" key="3">
    <source>
        <dbReference type="Proteomes" id="UP000275394"/>
    </source>
</evidence>
<organism evidence="2 3">
    <name type="scientific">Sinobacterium caligoides</name>
    <dbReference type="NCBI Taxonomy" id="933926"/>
    <lineage>
        <taxon>Bacteria</taxon>
        <taxon>Pseudomonadati</taxon>
        <taxon>Pseudomonadota</taxon>
        <taxon>Gammaproteobacteria</taxon>
        <taxon>Cellvibrionales</taxon>
        <taxon>Spongiibacteraceae</taxon>
        <taxon>Sinobacterium</taxon>
    </lineage>
</organism>
<keyword evidence="2" id="KW-0645">Protease</keyword>
<accession>A0A3N2DYA9</accession>
<dbReference type="EMBL" id="RKHR01000003">
    <property type="protein sequence ID" value="ROS04831.1"/>
    <property type="molecule type" value="Genomic_DNA"/>
</dbReference>
<keyword evidence="1" id="KW-0472">Membrane</keyword>
<dbReference type="OrthoDB" id="9759690at2"/>
<keyword evidence="1" id="KW-1133">Transmembrane helix</keyword>
<name>A0A3N2DYA9_9GAMM</name>
<dbReference type="GO" id="GO:0005737">
    <property type="term" value="C:cytoplasm"/>
    <property type="evidence" value="ECO:0007669"/>
    <property type="project" value="TreeGrafter"/>
</dbReference>
<keyword evidence="2" id="KW-0378">Hydrolase</keyword>
<dbReference type="Proteomes" id="UP000275394">
    <property type="component" value="Unassembled WGS sequence"/>
</dbReference>
<feature type="transmembrane region" description="Helical" evidence="1">
    <location>
        <begin position="386"/>
        <end position="411"/>
    </location>
</feature>
<comment type="caution">
    <text evidence="2">The sequence shown here is derived from an EMBL/GenBank/DDBJ whole genome shotgun (WGS) entry which is preliminary data.</text>
</comment>
<dbReference type="InterPro" id="IPR001193">
    <property type="entry name" value="MBTPS2"/>
</dbReference>
<dbReference type="RefSeq" id="WP_123710797.1">
    <property type="nucleotide sequence ID" value="NZ_RKHR01000003.1"/>
</dbReference>
<evidence type="ECO:0000313" key="2">
    <source>
        <dbReference type="EMBL" id="ROS04831.1"/>
    </source>
</evidence>
<gene>
    <name evidence="2" type="ORF">EDC56_0344</name>
</gene>
<evidence type="ECO:0000256" key="1">
    <source>
        <dbReference type="SAM" id="Phobius"/>
    </source>
</evidence>
<dbReference type="GO" id="GO:0004222">
    <property type="term" value="F:metalloendopeptidase activity"/>
    <property type="evidence" value="ECO:0007669"/>
    <property type="project" value="InterPro"/>
</dbReference>
<dbReference type="InterPro" id="IPR041881">
    <property type="entry name" value="PqqD_sf"/>
</dbReference>
<dbReference type="SUPFAM" id="SSF111369">
    <property type="entry name" value="HlyD-like secretion proteins"/>
    <property type="match status" value="1"/>
</dbReference>
<dbReference type="PANTHER" id="PTHR13325">
    <property type="entry name" value="PROTEASE M50 MEMBRANE-BOUND TRANSCRIPTION FACTOR SITE 2 PROTEASE"/>
    <property type="match status" value="1"/>
</dbReference>
<keyword evidence="3" id="KW-1185">Reference proteome</keyword>
<feature type="transmembrane region" description="Helical" evidence="1">
    <location>
        <begin position="157"/>
        <end position="173"/>
    </location>
</feature>